<dbReference type="OrthoDB" id="2045635at2"/>
<comment type="caution">
    <text evidence="1">The sequence shown here is derived from an EMBL/GenBank/DDBJ whole genome shotgun (WGS) entry which is preliminary data.</text>
</comment>
<keyword evidence="2" id="KW-1185">Reference proteome</keyword>
<evidence type="ECO:0000313" key="1">
    <source>
        <dbReference type="EMBL" id="TCL74259.1"/>
    </source>
</evidence>
<gene>
    <name evidence="1" type="ORF">EDC14_1004197</name>
</gene>
<sequence length="227" mass="26170">MTTNTIKADRVKKLLYKRPALAILGYDMITSELYEIQSACGDVQWFIDSDDDTLLNALDGNEEDEYEFRMAFSDLIAKADALDNAMRDSVVREMFDDCTVSLIGNRYKTIGYDSMEEDYFSLTSFEQELAFTESGQRLMRKTKQEMIASIGQCLGVTIAFLDLRQAYDYLKATLDILRDENTSILQTIKAIEDAYCDAEKENFAYYHNESKRFDLLLSSIPDRIWIE</sequence>
<reference evidence="1 2" key="1">
    <citation type="submission" date="2019-03" db="EMBL/GenBank/DDBJ databases">
        <title>Genomic Encyclopedia of Type Strains, Phase IV (KMG-IV): sequencing the most valuable type-strain genomes for metagenomic binning, comparative biology and taxonomic classification.</title>
        <authorList>
            <person name="Goeker M."/>
        </authorList>
    </citation>
    <scope>NUCLEOTIDE SEQUENCE [LARGE SCALE GENOMIC DNA]</scope>
    <source>
        <strain evidence="1 2">LX-B</strain>
    </source>
</reference>
<proteinExistence type="predicted"/>
<dbReference type="AlphaFoldDB" id="A0A4R1S551"/>
<evidence type="ECO:0000313" key="2">
    <source>
        <dbReference type="Proteomes" id="UP000295008"/>
    </source>
</evidence>
<organism evidence="1 2">
    <name type="scientific">Hydrogenispora ethanolica</name>
    <dbReference type="NCBI Taxonomy" id="1082276"/>
    <lineage>
        <taxon>Bacteria</taxon>
        <taxon>Bacillati</taxon>
        <taxon>Bacillota</taxon>
        <taxon>Hydrogenispora</taxon>
    </lineage>
</organism>
<dbReference type="RefSeq" id="WP_132013245.1">
    <property type="nucleotide sequence ID" value="NZ_SLUN01000004.1"/>
</dbReference>
<accession>A0A4R1S551</accession>
<protein>
    <submittedName>
        <fullName evidence="1">Uncharacterized protein</fullName>
    </submittedName>
</protein>
<name>A0A4R1S551_HYDET</name>
<dbReference type="Proteomes" id="UP000295008">
    <property type="component" value="Unassembled WGS sequence"/>
</dbReference>
<dbReference type="EMBL" id="SLUN01000004">
    <property type="protein sequence ID" value="TCL74259.1"/>
    <property type="molecule type" value="Genomic_DNA"/>
</dbReference>